<keyword evidence="1" id="KW-1133">Transmembrane helix</keyword>
<proteinExistence type="predicted"/>
<organism evidence="2 3">
    <name type="scientific">Siminovitchia thermophila</name>
    <dbReference type="NCBI Taxonomy" id="1245522"/>
    <lineage>
        <taxon>Bacteria</taxon>
        <taxon>Bacillati</taxon>
        <taxon>Bacillota</taxon>
        <taxon>Bacilli</taxon>
        <taxon>Bacillales</taxon>
        <taxon>Bacillaceae</taxon>
        <taxon>Siminovitchia</taxon>
    </lineage>
</organism>
<evidence type="ECO:0000256" key="1">
    <source>
        <dbReference type="SAM" id="Phobius"/>
    </source>
</evidence>
<evidence type="ECO:0000313" key="3">
    <source>
        <dbReference type="Proteomes" id="UP000823485"/>
    </source>
</evidence>
<dbReference type="Proteomes" id="UP000823485">
    <property type="component" value="Unassembled WGS sequence"/>
</dbReference>
<name>A0ABS2RA41_9BACI</name>
<dbReference type="EMBL" id="JAFBFH010000024">
    <property type="protein sequence ID" value="MBM7716225.1"/>
    <property type="molecule type" value="Genomic_DNA"/>
</dbReference>
<feature type="transmembrane region" description="Helical" evidence="1">
    <location>
        <begin position="49"/>
        <end position="71"/>
    </location>
</feature>
<keyword evidence="3" id="KW-1185">Reference proteome</keyword>
<keyword evidence="1" id="KW-0472">Membrane</keyword>
<sequence length="83" mass="9267">MKRKIHRSEKVLITGSGFILLFMIFHDWLPLGPLNDVQAVAATHSTGELVIITLFWTAQIMLLMGIILCFIGKTYPFSGPSYG</sequence>
<keyword evidence="1" id="KW-0812">Transmembrane</keyword>
<evidence type="ECO:0000313" key="2">
    <source>
        <dbReference type="EMBL" id="MBM7716225.1"/>
    </source>
</evidence>
<feature type="transmembrane region" description="Helical" evidence="1">
    <location>
        <begin position="12"/>
        <end position="29"/>
    </location>
</feature>
<comment type="caution">
    <text evidence="2">The sequence shown here is derived from an EMBL/GenBank/DDBJ whole genome shotgun (WGS) entry which is preliminary data.</text>
</comment>
<gene>
    <name evidence="2" type="ORF">JOC94_003245</name>
</gene>
<protein>
    <submittedName>
        <fullName evidence="2">Uncharacterized protein</fullName>
    </submittedName>
</protein>
<dbReference type="RefSeq" id="WP_236017123.1">
    <property type="nucleotide sequence ID" value="NZ_JAFBFH010000024.1"/>
</dbReference>
<reference evidence="2 3" key="1">
    <citation type="submission" date="2021-01" db="EMBL/GenBank/DDBJ databases">
        <title>Genomic Encyclopedia of Type Strains, Phase IV (KMG-IV): sequencing the most valuable type-strain genomes for metagenomic binning, comparative biology and taxonomic classification.</title>
        <authorList>
            <person name="Goeker M."/>
        </authorList>
    </citation>
    <scope>NUCLEOTIDE SEQUENCE [LARGE SCALE GENOMIC DNA]</scope>
    <source>
        <strain evidence="2 3">DSM 105453</strain>
    </source>
</reference>
<accession>A0ABS2RA41</accession>